<dbReference type="KEGG" id="vg:65128635"/>
<evidence type="ECO:0000313" key="2">
    <source>
        <dbReference type="EMBL" id="QOR58179.1"/>
    </source>
</evidence>
<keyword evidence="3" id="KW-1185">Reference proteome</keyword>
<evidence type="ECO:0000313" key="3">
    <source>
        <dbReference type="Proteomes" id="UP000593899"/>
    </source>
</evidence>
<organism evidence="2 3">
    <name type="scientific">uncultured phage cr107_1</name>
    <dbReference type="NCBI Taxonomy" id="2772061"/>
    <lineage>
        <taxon>Viruses</taxon>
        <taxon>Duplodnaviria</taxon>
        <taxon>Heunggongvirae</taxon>
        <taxon>Uroviricota</taxon>
        <taxon>Caudoviricetes</taxon>
        <taxon>Crassvirales</taxon>
        <taxon>Intestiviridae</taxon>
        <taxon>Churivirinae</taxon>
        <taxon>Jahgtovirus</taxon>
        <taxon>Jahgtovirus intestinihominis</taxon>
    </lineage>
</organism>
<sequence length="55" mass="5393">MNKIRKAAFVIGAIALFGGMTTVAVGLGVASLTVANIGFIAMVCGIVGVVSGDPI</sequence>
<reference evidence="2 3" key="1">
    <citation type="submission" date="2020-07" db="EMBL/GenBank/DDBJ databases">
        <title>Taxonomic proposal: Crassvirales, a new order of highly abundant and diverse bacterial viruses.</title>
        <authorList>
            <person name="Shkoporov A.N."/>
            <person name="Stockdale S.R."/>
            <person name="Guerin E."/>
            <person name="Ross R.P."/>
            <person name="Hill C."/>
        </authorList>
    </citation>
    <scope>NUCLEOTIDE SEQUENCE [LARGE SCALE GENOMIC DNA]</scope>
</reference>
<proteinExistence type="predicted"/>
<keyword evidence="1" id="KW-0472">Membrane</keyword>
<feature type="transmembrane region" description="Helical" evidence="1">
    <location>
        <begin position="33"/>
        <end position="52"/>
    </location>
</feature>
<feature type="transmembrane region" description="Helical" evidence="1">
    <location>
        <begin position="7"/>
        <end position="27"/>
    </location>
</feature>
<protein>
    <submittedName>
        <fullName evidence="2">Uncharacterized protein</fullName>
    </submittedName>
</protein>
<keyword evidence="1" id="KW-0812">Transmembrane</keyword>
<dbReference type="GeneID" id="65128635"/>
<accession>A0A7M1RWY3</accession>
<dbReference type="Proteomes" id="UP000593899">
    <property type="component" value="Segment"/>
</dbReference>
<keyword evidence="1" id="KW-1133">Transmembrane helix</keyword>
<dbReference type="RefSeq" id="YP_010110337.1">
    <property type="nucleotide sequence ID" value="NC_055870.1"/>
</dbReference>
<evidence type="ECO:0000256" key="1">
    <source>
        <dbReference type="SAM" id="Phobius"/>
    </source>
</evidence>
<dbReference type="EMBL" id="MT774377">
    <property type="protein sequence ID" value="QOR58179.1"/>
    <property type="molecule type" value="Genomic_DNA"/>
</dbReference>
<name>A0A7M1RWY3_9CAUD</name>